<evidence type="ECO:0000256" key="10">
    <source>
        <dbReference type="ARBA" id="ARBA00023170"/>
    </source>
</evidence>
<dbReference type="InterPro" id="IPR028994">
    <property type="entry name" value="Integrin_alpha_N"/>
</dbReference>
<comment type="similarity">
    <text evidence="2 13">Belongs to the integrin alpha chain family.</text>
</comment>
<dbReference type="Gene3D" id="1.20.5.930">
    <property type="entry name" value="Bicelle-embedded integrin alpha(iib) transmembrane segment"/>
    <property type="match status" value="1"/>
</dbReference>
<feature type="region of interest" description="Disordered" evidence="14">
    <location>
        <begin position="903"/>
        <end position="965"/>
    </location>
</feature>
<dbReference type="PROSITE" id="PS51470">
    <property type="entry name" value="FG_GAP"/>
    <property type="match status" value="4"/>
</dbReference>
<dbReference type="GO" id="GO:0005178">
    <property type="term" value="F:integrin binding"/>
    <property type="evidence" value="ECO:0007669"/>
    <property type="project" value="TreeGrafter"/>
</dbReference>
<dbReference type="GO" id="GO:0007160">
    <property type="term" value="P:cell-matrix adhesion"/>
    <property type="evidence" value="ECO:0007669"/>
    <property type="project" value="TreeGrafter"/>
</dbReference>
<comment type="subcellular location">
    <subcellularLocation>
        <location evidence="1 13">Membrane</location>
        <topology evidence="1 13">Single-pass type I membrane protein</topology>
    </subcellularLocation>
</comment>
<dbReference type="InterPro" id="IPR013519">
    <property type="entry name" value="Int_alpha_beta-p"/>
</dbReference>
<keyword evidence="9 13" id="KW-0472">Membrane</keyword>
<dbReference type="InterPro" id="IPR048286">
    <property type="entry name" value="Integrin_alpha_Ig-like_3"/>
</dbReference>
<evidence type="ECO:0000256" key="3">
    <source>
        <dbReference type="ARBA" id="ARBA00022692"/>
    </source>
</evidence>
<feature type="repeat" description="FG-GAP" evidence="12">
    <location>
        <begin position="358"/>
        <end position="417"/>
    </location>
</feature>
<dbReference type="Gene3D" id="2.60.40.1460">
    <property type="entry name" value="Integrin domains. Chain A, domain 2"/>
    <property type="match status" value="1"/>
</dbReference>
<dbReference type="GO" id="GO:0007229">
    <property type="term" value="P:integrin-mediated signaling pathway"/>
    <property type="evidence" value="ECO:0007669"/>
    <property type="project" value="UniProtKB-KW"/>
</dbReference>
<name>A0A913Z143_PATMI</name>
<evidence type="ECO:0000256" key="7">
    <source>
        <dbReference type="ARBA" id="ARBA00022989"/>
    </source>
</evidence>
<dbReference type="Gene3D" id="2.60.40.1510">
    <property type="entry name" value="ntegrin, alpha v. Chain A, domain 3"/>
    <property type="match status" value="1"/>
</dbReference>
<keyword evidence="10 13" id="KW-0675">Receptor</keyword>
<dbReference type="GO" id="GO:0098609">
    <property type="term" value="P:cell-cell adhesion"/>
    <property type="evidence" value="ECO:0007669"/>
    <property type="project" value="TreeGrafter"/>
</dbReference>
<dbReference type="Proteomes" id="UP000887568">
    <property type="component" value="Unplaced"/>
</dbReference>
<dbReference type="Pfam" id="PF01839">
    <property type="entry name" value="FG-GAP"/>
    <property type="match status" value="2"/>
</dbReference>
<feature type="chain" id="PRO_5038157590" description="Integrin alpha-2 domain-containing protein" evidence="13">
    <location>
        <begin position="28"/>
        <end position="1146"/>
    </location>
</feature>
<feature type="signal peptide" evidence="13">
    <location>
        <begin position="1"/>
        <end position="27"/>
    </location>
</feature>
<dbReference type="CTD" id="3655"/>
<feature type="repeat" description="FG-GAP" evidence="12">
    <location>
        <begin position="427"/>
        <end position="490"/>
    </location>
</feature>
<dbReference type="PROSITE" id="PS00242">
    <property type="entry name" value="INTEGRIN_ALPHA"/>
    <property type="match status" value="1"/>
</dbReference>
<dbReference type="Gene3D" id="2.130.10.130">
    <property type="entry name" value="Integrin alpha, N-terminal"/>
    <property type="match status" value="1"/>
</dbReference>
<dbReference type="AlphaFoldDB" id="A0A913Z143"/>
<feature type="domain" description="Integrin alpha third immunoglobulin-like" evidence="17">
    <location>
        <begin position="805"/>
        <end position="1038"/>
    </location>
</feature>
<keyword evidence="3 13" id="KW-0812">Transmembrane</keyword>
<evidence type="ECO:0000256" key="5">
    <source>
        <dbReference type="ARBA" id="ARBA00022737"/>
    </source>
</evidence>
<evidence type="ECO:0000256" key="14">
    <source>
        <dbReference type="SAM" id="MobiDB-lite"/>
    </source>
</evidence>
<accession>A0A913Z143</accession>
<dbReference type="GO" id="GO:0009897">
    <property type="term" value="C:external side of plasma membrane"/>
    <property type="evidence" value="ECO:0007669"/>
    <property type="project" value="TreeGrafter"/>
</dbReference>
<dbReference type="GO" id="GO:0008305">
    <property type="term" value="C:integrin complex"/>
    <property type="evidence" value="ECO:0007669"/>
    <property type="project" value="InterPro"/>
</dbReference>
<keyword evidence="6 13" id="KW-0130">Cell adhesion</keyword>
<reference evidence="18" key="1">
    <citation type="submission" date="2022-11" db="UniProtKB">
        <authorList>
            <consortium name="EnsemblMetazoa"/>
        </authorList>
    </citation>
    <scope>IDENTIFICATION</scope>
</reference>
<feature type="repeat" description="FG-GAP" evidence="12">
    <location>
        <begin position="296"/>
        <end position="357"/>
    </location>
</feature>
<dbReference type="InterPro" id="IPR000413">
    <property type="entry name" value="Integrin_alpha"/>
</dbReference>
<evidence type="ECO:0000259" key="15">
    <source>
        <dbReference type="Pfam" id="PF08441"/>
    </source>
</evidence>
<evidence type="ECO:0000256" key="1">
    <source>
        <dbReference type="ARBA" id="ARBA00004479"/>
    </source>
</evidence>
<feature type="compositionally biased region" description="Low complexity" evidence="14">
    <location>
        <begin position="913"/>
        <end position="925"/>
    </location>
</feature>
<evidence type="ECO:0000256" key="9">
    <source>
        <dbReference type="ARBA" id="ARBA00023136"/>
    </source>
</evidence>
<dbReference type="OMA" id="ATWDPCE"/>
<keyword evidence="19" id="KW-1185">Reference proteome</keyword>
<dbReference type="InterPro" id="IPR032695">
    <property type="entry name" value="Integrin_dom_sf"/>
</dbReference>
<feature type="domain" description="Integrin alpha second immunoglobulin-like" evidence="16">
    <location>
        <begin position="655"/>
        <end position="795"/>
    </location>
</feature>
<dbReference type="InterPro" id="IPR048285">
    <property type="entry name" value="Integrin_alpha_Ig-like_2"/>
</dbReference>
<keyword evidence="8 13" id="KW-0401">Integrin</keyword>
<feature type="transmembrane region" description="Helical" evidence="13">
    <location>
        <begin position="1066"/>
        <end position="1090"/>
    </location>
</feature>
<dbReference type="InterPro" id="IPR013517">
    <property type="entry name" value="FG-GAP"/>
</dbReference>
<evidence type="ECO:0000256" key="12">
    <source>
        <dbReference type="PROSITE-ProRule" id="PRU00803"/>
    </source>
</evidence>
<evidence type="ECO:0000259" key="16">
    <source>
        <dbReference type="Pfam" id="PF20805"/>
    </source>
</evidence>
<keyword evidence="4 13" id="KW-0732">Signal</keyword>
<evidence type="ECO:0000259" key="17">
    <source>
        <dbReference type="Pfam" id="PF20806"/>
    </source>
</evidence>
<evidence type="ECO:0000256" key="8">
    <source>
        <dbReference type="ARBA" id="ARBA00023037"/>
    </source>
</evidence>
<organism evidence="18 19">
    <name type="scientific">Patiria miniata</name>
    <name type="common">Bat star</name>
    <name type="synonym">Asterina miniata</name>
    <dbReference type="NCBI Taxonomy" id="46514"/>
    <lineage>
        <taxon>Eukaryota</taxon>
        <taxon>Metazoa</taxon>
        <taxon>Echinodermata</taxon>
        <taxon>Eleutherozoa</taxon>
        <taxon>Asterozoa</taxon>
        <taxon>Asteroidea</taxon>
        <taxon>Valvatacea</taxon>
        <taxon>Valvatida</taxon>
        <taxon>Asterinidae</taxon>
        <taxon>Patiria</taxon>
    </lineage>
</organism>
<feature type="compositionally biased region" description="Polar residues" evidence="14">
    <location>
        <begin position="926"/>
        <end position="935"/>
    </location>
</feature>
<evidence type="ECO:0000313" key="19">
    <source>
        <dbReference type="Proteomes" id="UP000887568"/>
    </source>
</evidence>
<dbReference type="Pfam" id="PF20805">
    <property type="entry name" value="Integrin_A_Ig_2"/>
    <property type="match status" value="1"/>
</dbReference>
<proteinExistence type="inferred from homology"/>
<dbReference type="OrthoDB" id="5317514at2759"/>
<sequence>MGTIRQRGCLCSALLVFVGLQIVRIECSNLEIRLPIVKEGPLDSAFGLSVAEHTVTKSPPSPTNGYEGSLVLVGAPTYESPDAVVPKTGAAFKCPLSTFVDDCEDLKLDDDANDPNENKTDQWLGVTVRSQGRGGKVAICAHRYKTVSSEEISGLGKCFLRNADLTVDDFRSVPWKMCRNIGLGKSKYGYCQAGTGFYITQEEDGVEGEYISGTPGAGDWRGGVFAANIVDPDTPFFDQSRTKLDDSTGVGLNSYLGFSVTSGKFGPNFLIASGAPRYNAIGAVVMLSKQDGTDLTMQSIIYGEQLAESFGYEVCSADLDGDGFDDLIVGAPIYYDRSTEAGGRVYIYLNKHQNGSFSSIEPIRLTGPRDSMFGIAITNLGDLNLDGYEDIAIGAPYENDGEGTVYIYLGGPDGVVQPASQKISPSDLPADLPNTREIGGAFGYSLSGGIDLDGNDYPDLTVGAFEANTVVTFRARPIVNVTAELLLETSEIDANATNAVYNGKPTFRFYVQARMQYTCNSYNFDAPIKVEYSIEAEEVRRALGLTSRIIFEGSNSYAIRDKSMTLRPQSEEAPKRSPKYYAVLRPGFKDIFRKIPFKLTYQLKEVEVETPAPGDDLPDINELPILNSLHDPSYVAQQGSSASQFQLDFTKACAQDDGKCITDLDLDASLRLDGMPPILRVGEHKDLKLDVVLTNREEPAYDAKLIIIFPDILSFNKIEDSASQRIRYGCKPLENNDTVIKCELGNPYPELHTERFTIKFDASDVPSDADNFTITMEATSTNEDSHPEDNNATLFAEVESITDIEILGETNAVQYRFGGDIRGESAMEFTDEIGDEVIHTWSVFNKGPGIVPESVLTISFPYEVANGKWLLYMTHKPVVSNDRGRCEIDPIYINELKIQERPKGPSYESLSTAAPANAEEPPSSAVVPSTEASATTGGGRRKRRAVEGGEQVVRPERSNGGQAQPLTEQNVRLDCWNKRATCFEFKCYIDRLGDDEAAKIIVRSRLWNATFLEDYINAEQVMVGSVGRIEIMNAPFLTQYNFDNDEFNLTMIVRPNIQTLPPPEPLAWWIILLAVLGGLLILILLILLLWKVGFFRRPGTRSGGGGPCGFFERKTMGYNYASVTQKTAGGKAATEKTAYYDEKYFT</sequence>
<dbReference type="Pfam" id="PF08441">
    <property type="entry name" value="Integrin_A_Ig_1"/>
    <property type="match status" value="1"/>
</dbReference>
<dbReference type="SMART" id="SM00191">
    <property type="entry name" value="Int_alpha"/>
    <property type="match status" value="5"/>
</dbReference>
<dbReference type="Pfam" id="PF20806">
    <property type="entry name" value="Integrin_A_Ig_3"/>
    <property type="match status" value="1"/>
</dbReference>
<evidence type="ECO:0000256" key="4">
    <source>
        <dbReference type="ARBA" id="ARBA00022729"/>
    </source>
</evidence>
<protein>
    <recommendedName>
        <fullName evidence="20">Integrin alpha-2 domain-containing protein</fullName>
    </recommendedName>
</protein>
<evidence type="ECO:0008006" key="20">
    <source>
        <dbReference type="Google" id="ProtNLM"/>
    </source>
</evidence>
<dbReference type="SUPFAM" id="SSF69179">
    <property type="entry name" value="Integrin domains"/>
    <property type="match status" value="3"/>
</dbReference>
<dbReference type="PRINTS" id="PR01185">
    <property type="entry name" value="INTEGRINA"/>
</dbReference>
<dbReference type="PANTHER" id="PTHR23220">
    <property type="entry name" value="INTEGRIN ALPHA"/>
    <property type="match status" value="1"/>
</dbReference>
<evidence type="ECO:0000313" key="18">
    <source>
        <dbReference type="EnsemblMetazoa" id="XP_038044390.1"/>
    </source>
</evidence>
<keyword evidence="11" id="KW-0325">Glycoprotein</keyword>
<dbReference type="GO" id="GO:0033627">
    <property type="term" value="P:cell adhesion mediated by integrin"/>
    <property type="evidence" value="ECO:0007669"/>
    <property type="project" value="TreeGrafter"/>
</dbReference>
<dbReference type="Gene3D" id="2.60.40.1530">
    <property type="entry name" value="ntegrin, alpha v. Chain A, domain 4"/>
    <property type="match status" value="1"/>
</dbReference>
<evidence type="ECO:0000256" key="13">
    <source>
        <dbReference type="RuleBase" id="RU003762"/>
    </source>
</evidence>
<dbReference type="SUPFAM" id="SSF69318">
    <property type="entry name" value="Integrin alpha N-terminal domain"/>
    <property type="match status" value="1"/>
</dbReference>
<keyword evidence="7 13" id="KW-1133">Transmembrane helix</keyword>
<dbReference type="InterPro" id="IPR013649">
    <property type="entry name" value="Integrin_alpha_Ig-like_1"/>
</dbReference>
<evidence type="ECO:0000256" key="2">
    <source>
        <dbReference type="ARBA" id="ARBA00008054"/>
    </source>
</evidence>
<evidence type="ECO:0000256" key="6">
    <source>
        <dbReference type="ARBA" id="ARBA00022889"/>
    </source>
</evidence>
<dbReference type="InterPro" id="IPR018184">
    <property type="entry name" value="Integrin_alpha_C_CS"/>
</dbReference>
<dbReference type="PANTHER" id="PTHR23220:SF122">
    <property type="entry name" value="INTEGRIN ALPHA-PS1"/>
    <property type="match status" value="1"/>
</dbReference>
<feature type="domain" description="Integrin alpha first immunoglubulin-like" evidence="15">
    <location>
        <begin position="475"/>
        <end position="634"/>
    </location>
</feature>
<dbReference type="GeneID" id="119719140"/>
<dbReference type="EnsemblMetazoa" id="XM_038188462.1">
    <property type="protein sequence ID" value="XP_038044390.1"/>
    <property type="gene ID" value="LOC119719140"/>
</dbReference>
<dbReference type="RefSeq" id="XP_038044390.1">
    <property type="nucleotide sequence ID" value="XM_038188462.1"/>
</dbReference>
<feature type="repeat" description="FG-GAP" evidence="12">
    <location>
        <begin position="32"/>
        <end position="103"/>
    </location>
</feature>
<keyword evidence="5" id="KW-0677">Repeat</keyword>
<evidence type="ECO:0000256" key="11">
    <source>
        <dbReference type="ARBA" id="ARBA00023180"/>
    </source>
</evidence>